<keyword evidence="6 8" id="KW-0472">Membrane</keyword>
<dbReference type="GO" id="GO:0005886">
    <property type="term" value="C:plasma membrane"/>
    <property type="evidence" value="ECO:0007669"/>
    <property type="project" value="UniProtKB-SubCell"/>
</dbReference>
<evidence type="ECO:0000256" key="10">
    <source>
        <dbReference type="SAM" id="MobiDB-lite"/>
    </source>
</evidence>
<dbReference type="OrthoDB" id="7054914at2"/>
<dbReference type="GO" id="GO:0043093">
    <property type="term" value="P:FtsZ-dependent cytokinesis"/>
    <property type="evidence" value="ECO:0007669"/>
    <property type="project" value="UniProtKB-UniRule"/>
</dbReference>
<gene>
    <name evidence="8 12" type="primary">zipA</name>
    <name evidence="12" type="ORF">SCTVLC_0640</name>
</gene>
<protein>
    <recommendedName>
        <fullName evidence="8 9">Cell division protein ZipA</fullName>
    </recommendedName>
</protein>
<keyword evidence="4 8" id="KW-0812">Transmembrane</keyword>
<evidence type="ECO:0000256" key="1">
    <source>
        <dbReference type="ARBA" id="ARBA00022475"/>
    </source>
</evidence>
<name>A0A068RAK8_9GAMM</name>
<comment type="subcellular location">
    <subcellularLocation>
        <location evidence="8">Cell inner membrane</location>
        <topology evidence="8">Single-pass type I membrane protein</topology>
    </subcellularLocation>
    <text evidence="8">Localizes to the Z ring in an FtsZ-dependent manner.</text>
</comment>
<evidence type="ECO:0000256" key="8">
    <source>
        <dbReference type="HAMAP-Rule" id="MF_00509"/>
    </source>
</evidence>
<keyword evidence="1 8" id="KW-1003">Cell membrane</keyword>
<evidence type="ECO:0000256" key="5">
    <source>
        <dbReference type="ARBA" id="ARBA00022989"/>
    </source>
</evidence>
<dbReference type="InterPro" id="IPR007449">
    <property type="entry name" value="ZipA_FtsZ-bd_C"/>
</dbReference>
<dbReference type="Pfam" id="PF04354">
    <property type="entry name" value="ZipA_C"/>
    <property type="match status" value="1"/>
</dbReference>
<keyword evidence="5 8" id="KW-1133">Transmembrane helix</keyword>
<keyword evidence="7 8" id="KW-0131">Cell cycle</keyword>
<dbReference type="GO" id="GO:0000917">
    <property type="term" value="P:division septum assembly"/>
    <property type="evidence" value="ECO:0007669"/>
    <property type="project" value="TreeGrafter"/>
</dbReference>
<feature type="domain" description="ZipA C-terminal FtsZ-binding" evidence="11">
    <location>
        <begin position="172"/>
        <end position="302"/>
    </location>
</feature>
<dbReference type="EMBL" id="FR904231">
    <property type="protein sequence ID" value="CDG47397.1"/>
    <property type="molecule type" value="Genomic_DNA"/>
</dbReference>
<sequence length="310" mass="33766">MMQDLRLILIVVGAIAIIALLLHGLWTSRKERSSLFRDRPAKRSNKERKQTLSNDLDEGVGEVRIRAAHPQDEALLGHFGAAKKEPVVTPKPDQSVAYQALAPGDISRDSSMQQDQGGEPQPALCREPCLDDLPPAAEPEAVPVLHDTSVHQHQPEAKPQPLPAEPIAAKPKETVLVLHVAAHQGGMIGGEVLLQSVLQAGFQFGEMGIFHRHISPAGSGSVLFSLANMVKPGSFEPDMMSDFITPGVSLFMMVPSYGDANQNFKLMLQSAQRIADDVGGVVLDDERRMMTPQKLETYKARLRAVLENNA</sequence>
<dbReference type="SMART" id="SM00771">
    <property type="entry name" value="ZipA_C"/>
    <property type="match status" value="1"/>
</dbReference>
<dbReference type="Gene3D" id="3.30.1400.10">
    <property type="entry name" value="ZipA, C-terminal FtsZ-binding domain"/>
    <property type="match status" value="1"/>
</dbReference>
<dbReference type="AlphaFoldDB" id="A0A068RAK8"/>
<evidence type="ECO:0000256" key="2">
    <source>
        <dbReference type="ARBA" id="ARBA00022519"/>
    </source>
</evidence>
<keyword evidence="2 8" id="KW-0997">Cell inner membrane</keyword>
<reference evidence="12" key="1">
    <citation type="submission" date="2013-06" db="EMBL/GenBank/DDBJ databases">
        <authorList>
            <person name="Mazano-Marin A."/>
        </authorList>
    </citation>
    <scope>NUCLEOTIDE SEQUENCE</scope>
    <source>
        <strain evidence="12">SCt-VLC</strain>
    </source>
</reference>
<dbReference type="InterPro" id="IPR011919">
    <property type="entry name" value="Cell_div_ZipA"/>
</dbReference>
<feature type="transmembrane region" description="Helical" evidence="8">
    <location>
        <begin position="7"/>
        <end position="26"/>
    </location>
</feature>
<dbReference type="PANTHER" id="PTHR38685:SF1">
    <property type="entry name" value="CELL DIVISION PROTEIN ZIPA"/>
    <property type="match status" value="1"/>
</dbReference>
<evidence type="ECO:0000256" key="9">
    <source>
        <dbReference type="RuleBase" id="RU003612"/>
    </source>
</evidence>
<comment type="function">
    <text evidence="8 9">Essential cell division protein that stabilizes the FtsZ protofilaments by cross-linking them and that serves as a cytoplasmic membrane anchor for the Z ring. Also required for the recruitment to the septal ring of downstream cell division proteins.</text>
</comment>
<keyword evidence="3 8" id="KW-0132">Cell division</keyword>
<feature type="region of interest" description="Disordered" evidence="10">
    <location>
        <begin position="107"/>
        <end position="137"/>
    </location>
</feature>
<reference evidence="12" key="2">
    <citation type="journal article" date="2014" name="Genome Biol. Evol.">
        <title>Settling down: the genome of Serratia symbiotica from the aphid Cinara tujafilina zooms in on the process of accommodation to a cooperative intracellular life.</title>
        <authorList>
            <person name="Manzano-Marin A."/>
            <person name="Latorre A."/>
        </authorList>
    </citation>
    <scope>NUCLEOTIDE SEQUENCE</scope>
    <source>
        <strain evidence="12">SCt-VLC</strain>
    </source>
</reference>
<feature type="region of interest" description="Disordered" evidence="10">
    <location>
        <begin position="34"/>
        <end position="55"/>
    </location>
</feature>
<evidence type="ECO:0000259" key="11">
    <source>
        <dbReference type="SMART" id="SM00771"/>
    </source>
</evidence>
<evidence type="ECO:0000256" key="6">
    <source>
        <dbReference type="ARBA" id="ARBA00023136"/>
    </source>
</evidence>
<dbReference type="SUPFAM" id="SSF64383">
    <property type="entry name" value="Cell-division protein ZipA, C-terminal domain"/>
    <property type="match status" value="1"/>
</dbReference>
<comment type="subunit">
    <text evidence="8">Interacts with FtsZ via their C-terminal domains.</text>
</comment>
<comment type="similarity">
    <text evidence="8 9">Belongs to the ZipA family.</text>
</comment>
<organism evidence="12">
    <name type="scientific">Serratia symbiotica SCt-VLC</name>
    <dbReference type="NCBI Taxonomy" id="1347341"/>
    <lineage>
        <taxon>Bacteria</taxon>
        <taxon>Pseudomonadati</taxon>
        <taxon>Pseudomonadota</taxon>
        <taxon>Gammaproteobacteria</taxon>
        <taxon>Enterobacterales</taxon>
        <taxon>Yersiniaceae</taxon>
        <taxon>Serratia</taxon>
        <taxon>Serratia symbiotica</taxon>
    </lineage>
</organism>
<dbReference type="FunFam" id="3.30.1400.10:FF:000001">
    <property type="entry name" value="Cell division protein ZipA"/>
    <property type="match status" value="1"/>
</dbReference>
<evidence type="ECO:0000313" key="12">
    <source>
        <dbReference type="EMBL" id="CDG47397.1"/>
    </source>
</evidence>
<dbReference type="NCBIfam" id="TIGR02205">
    <property type="entry name" value="septum_zipA"/>
    <property type="match status" value="1"/>
</dbReference>
<dbReference type="RefSeq" id="WP_061769980.1">
    <property type="nucleotide sequence ID" value="NZ_FR904231.1"/>
</dbReference>
<evidence type="ECO:0000256" key="4">
    <source>
        <dbReference type="ARBA" id="ARBA00022692"/>
    </source>
</evidence>
<dbReference type="GO" id="GO:0032153">
    <property type="term" value="C:cell division site"/>
    <property type="evidence" value="ECO:0007669"/>
    <property type="project" value="UniProtKB-UniRule"/>
</dbReference>
<accession>A0A068RAK8</accession>
<dbReference type="CDD" id="cd00231">
    <property type="entry name" value="ZipA"/>
    <property type="match status" value="1"/>
</dbReference>
<dbReference type="PANTHER" id="PTHR38685">
    <property type="entry name" value="CELL DIVISION PROTEIN ZIPA"/>
    <property type="match status" value="1"/>
</dbReference>
<dbReference type="HAMAP" id="MF_00509">
    <property type="entry name" value="ZipA"/>
    <property type="match status" value="1"/>
</dbReference>
<dbReference type="InterPro" id="IPR036765">
    <property type="entry name" value="ZipA_FtsZ-bd_C_sf"/>
</dbReference>
<proteinExistence type="inferred from homology"/>
<evidence type="ECO:0000256" key="3">
    <source>
        <dbReference type="ARBA" id="ARBA00022618"/>
    </source>
</evidence>
<evidence type="ECO:0000256" key="7">
    <source>
        <dbReference type="ARBA" id="ARBA00023306"/>
    </source>
</evidence>